<dbReference type="GO" id="GO:1990077">
    <property type="term" value="C:primosome complex"/>
    <property type="evidence" value="ECO:0007669"/>
    <property type="project" value="UniProtKB-KW"/>
</dbReference>
<comment type="subunit">
    <text evidence="12">Monomer. Interacts with DnaB.</text>
</comment>
<organism evidence="14">
    <name type="scientific">Acidithiobacillus sulfuriphilus</name>
    <dbReference type="NCBI Taxonomy" id="1867749"/>
    <lineage>
        <taxon>Bacteria</taxon>
        <taxon>Pseudomonadati</taxon>
        <taxon>Pseudomonadota</taxon>
        <taxon>Acidithiobacillia</taxon>
        <taxon>Acidithiobacillales</taxon>
        <taxon>Acidithiobacillaceae</taxon>
        <taxon>Acidithiobacillus</taxon>
    </lineage>
</organism>
<dbReference type="InterPro" id="IPR019475">
    <property type="entry name" value="DNA_primase_DnaB-bd"/>
</dbReference>
<dbReference type="PANTHER" id="PTHR30313:SF2">
    <property type="entry name" value="DNA PRIMASE"/>
    <property type="match status" value="1"/>
</dbReference>
<dbReference type="InterPro" id="IPR030846">
    <property type="entry name" value="DnaG_bac"/>
</dbReference>
<comment type="domain">
    <text evidence="12">Contains an N-terminal zinc-binding domain, a central core domain that contains the primase activity, and a C-terminal DnaB-binding domain.</text>
</comment>
<keyword evidence="6 12" id="KW-0479">Metal-binding</keyword>
<dbReference type="EMBL" id="RIZI01000179">
    <property type="protein sequence ID" value="RNF59911.1"/>
    <property type="molecule type" value="Genomic_DNA"/>
</dbReference>
<dbReference type="Gene3D" id="1.10.860.10">
    <property type="entry name" value="DNAb Helicase, Chain A"/>
    <property type="match status" value="1"/>
</dbReference>
<comment type="catalytic activity">
    <reaction evidence="12">
        <text>ssDNA + n NTP = ssDNA/pppN(pN)n-1 hybrid + (n-1) diphosphate.</text>
        <dbReference type="EC" id="2.7.7.101"/>
    </reaction>
</comment>
<dbReference type="InterPro" id="IPR013264">
    <property type="entry name" value="DNAG_N"/>
</dbReference>
<dbReference type="Pfam" id="PF10410">
    <property type="entry name" value="DnaB_bind"/>
    <property type="match status" value="1"/>
</dbReference>
<dbReference type="PROSITE" id="PS50880">
    <property type="entry name" value="TOPRIM"/>
    <property type="match status" value="1"/>
</dbReference>
<comment type="similarity">
    <text evidence="12">Belongs to the DnaG primase family.</text>
</comment>
<comment type="caution">
    <text evidence="14">The sequence shown here is derived from an EMBL/GenBank/DDBJ whole genome shotgun (WGS) entry which is preliminary data.</text>
</comment>
<evidence type="ECO:0000256" key="11">
    <source>
        <dbReference type="ARBA" id="ARBA00023163"/>
    </source>
</evidence>
<dbReference type="EC" id="2.7.7.101" evidence="12"/>
<keyword evidence="9" id="KW-0460">Magnesium</keyword>
<dbReference type="GO" id="GO:0006269">
    <property type="term" value="P:DNA replication, synthesis of primer"/>
    <property type="evidence" value="ECO:0007669"/>
    <property type="project" value="UniProtKB-UniRule"/>
</dbReference>
<dbReference type="GO" id="GO:0003899">
    <property type="term" value="F:DNA-directed RNA polymerase activity"/>
    <property type="evidence" value="ECO:0007669"/>
    <property type="project" value="UniProtKB-UniRule"/>
</dbReference>
<name>A0A3M8QW51_9PROT</name>
<comment type="cofactor">
    <cofactor evidence="12">
        <name>Zn(2+)</name>
        <dbReference type="ChEBI" id="CHEBI:29105"/>
    </cofactor>
    <text evidence="12">Binds 1 zinc ion per monomer.</text>
</comment>
<dbReference type="InterPro" id="IPR036977">
    <property type="entry name" value="DNA_primase_Znf_CHC2"/>
</dbReference>
<evidence type="ECO:0000256" key="5">
    <source>
        <dbReference type="ARBA" id="ARBA00022705"/>
    </source>
</evidence>
<dbReference type="PANTHER" id="PTHR30313">
    <property type="entry name" value="DNA PRIMASE"/>
    <property type="match status" value="1"/>
</dbReference>
<dbReference type="InterPro" id="IPR037068">
    <property type="entry name" value="DNA_primase_core_N_sf"/>
</dbReference>
<keyword evidence="7 12" id="KW-0863">Zinc-finger</keyword>
<dbReference type="FunFam" id="3.40.1360.10:FF:000002">
    <property type="entry name" value="DNA primase"/>
    <property type="match status" value="1"/>
</dbReference>
<dbReference type="InterPro" id="IPR050219">
    <property type="entry name" value="DnaG_primase"/>
</dbReference>
<dbReference type="Gene3D" id="3.90.980.10">
    <property type="entry name" value="DNA primase, catalytic core, N-terminal domain"/>
    <property type="match status" value="1"/>
</dbReference>
<gene>
    <name evidence="12" type="primary">dnaG</name>
    <name evidence="14" type="ORF">EC580_10200</name>
</gene>
<keyword evidence="5 12" id="KW-0235">DNA replication</keyword>
<protein>
    <recommendedName>
        <fullName evidence="12">DNA primase</fullName>
        <ecNumber evidence="12">2.7.7.101</ecNumber>
    </recommendedName>
</protein>
<dbReference type="Pfam" id="PF01807">
    <property type="entry name" value="Zn_ribbon_DnaG"/>
    <property type="match status" value="1"/>
</dbReference>
<proteinExistence type="inferred from homology"/>
<dbReference type="SMART" id="SM00400">
    <property type="entry name" value="ZnF_CHCC"/>
    <property type="match status" value="1"/>
</dbReference>
<accession>A0A3M8QW51</accession>
<dbReference type="FunFam" id="3.90.580.10:FF:000001">
    <property type="entry name" value="DNA primase"/>
    <property type="match status" value="1"/>
</dbReference>
<evidence type="ECO:0000256" key="1">
    <source>
        <dbReference type="ARBA" id="ARBA00022478"/>
    </source>
</evidence>
<dbReference type="HAMAP" id="MF_00974">
    <property type="entry name" value="DNA_primase_DnaG"/>
    <property type="match status" value="1"/>
</dbReference>
<evidence type="ECO:0000256" key="10">
    <source>
        <dbReference type="ARBA" id="ARBA00023125"/>
    </source>
</evidence>
<keyword evidence="1 12" id="KW-0240">DNA-directed RNA polymerase</keyword>
<dbReference type="RefSeq" id="WP_123104741.1">
    <property type="nucleotide sequence ID" value="NZ_CP127527.1"/>
</dbReference>
<evidence type="ECO:0000256" key="6">
    <source>
        <dbReference type="ARBA" id="ARBA00022723"/>
    </source>
</evidence>
<dbReference type="InterPro" id="IPR034151">
    <property type="entry name" value="TOPRIM_DnaG_bac"/>
</dbReference>
<dbReference type="AlphaFoldDB" id="A0A3M8QW51"/>
<dbReference type="InterPro" id="IPR006295">
    <property type="entry name" value="DNA_primase_DnaG"/>
</dbReference>
<evidence type="ECO:0000256" key="7">
    <source>
        <dbReference type="ARBA" id="ARBA00022771"/>
    </source>
</evidence>
<dbReference type="SUPFAM" id="SSF56731">
    <property type="entry name" value="DNA primase core"/>
    <property type="match status" value="1"/>
</dbReference>
<dbReference type="GO" id="GO:0008270">
    <property type="term" value="F:zinc ion binding"/>
    <property type="evidence" value="ECO:0007669"/>
    <property type="project" value="UniProtKB-UniRule"/>
</dbReference>
<dbReference type="InterPro" id="IPR016136">
    <property type="entry name" value="DNA_helicase_N/primase_C"/>
</dbReference>
<feature type="domain" description="Toprim" evidence="13">
    <location>
        <begin position="253"/>
        <end position="334"/>
    </location>
</feature>
<evidence type="ECO:0000256" key="4">
    <source>
        <dbReference type="ARBA" id="ARBA00022695"/>
    </source>
</evidence>
<dbReference type="Gene3D" id="3.90.580.10">
    <property type="entry name" value="Zinc finger, CHC2-type domain"/>
    <property type="match status" value="1"/>
</dbReference>
<dbReference type="NCBIfam" id="TIGR01391">
    <property type="entry name" value="dnaG"/>
    <property type="match status" value="1"/>
</dbReference>
<evidence type="ECO:0000256" key="2">
    <source>
        <dbReference type="ARBA" id="ARBA00022515"/>
    </source>
</evidence>
<dbReference type="GO" id="GO:0003677">
    <property type="term" value="F:DNA binding"/>
    <property type="evidence" value="ECO:0007669"/>
    <property type="project" value="UniProtKB-KW"/>
</dbReference>
<evidence type="ECO:0000259" key="13">
    <source>
        <dbReference type="PROSITE" id="PS50880"/>
    </source>
</evidence>
<dbReference type="InterPro" id="IPR002694">
    <property type="entry name" value="Znf_CHC2"/>
</dbReference>
<evidence type="ECO:0000256" key="3">
    <source>
        <dbReference type="ARBA" id="ARBA00022679"/>
    </source>
</evidence>
<keyword evidence="8 12" id="KW-0862">Zinc</keyword>
<keyword evidence="4 12" id="KW-0548">Nucleotidyltransferase</keyword>
<feature type="zinc finger region" description="CHC2-type" evidence="12">
    <location>
        <begin position="39"/>
        <end position="63"/>
    </location>
</feature>
<keyword evidence="11 12" id="KW-0804">Transcription</keyword>
<dbReference type="Pfam" id="PF13155">
    <property type="entry name" value="Toprim_2"/>
    <property type="match status" value="1"/>
</dbReference>
<dbReference type="Gene3D" id="3.40.1360.10">
    <property type="match status" value="1"/>
</dbReference>
<reference evidence="14" key="1">
    <citation type="submission" date="2018-10" db="EMBL/GenBank/DDBJ databases">
        <title>Acidithiobacillus sulfuriphilus sp. nov.: an extremely acidophilic sulfur-oxidizing chemolithotroph isolated from a neutral pH environment.</title>
        <authorList>
            <person name="Falagan C."/>
            <person name="Moya-Beltran A."/>
            <person name="Quatrini R."/>
            <person name="Johnson D.B."/>
        </authorList>
    </citation>
    <scope>NUCLEOTIDE SEQUENCE [LARGE SCALE GENOMIC DNA]</scope>
    <source>
        <strain evidence="14">CJ-2</strain>
    </source>
</reference>
<dbReference type="GO" id="GO:0005737">
    <property type="term" value="C:cytoplasm"/>
    <property type="evidence" value="ECO:0007669"/>
    <property type="project" value="TreeGrafter"/>
</dbReference>
<evidence type="ECO:0000313" key="14">
    <source>
        <dbReference type="EMBL" id="RNF59911.1"/>
    </source>
</evidence>
<keyword evidence="3 12" id="KW-0808">Transferase</keyword>
<keyword evidence="2 12" id="KW-0639">Primosome</keyword>
<evidence type="ECO:0000256" key="12">
    <source>
        <dbReference type="HAMAP-Rule" id="MF_00974"/>
    </source>
</evidence>
<comment type="function">
    <text evidence="12">RNA polymerase that catalyzes the synthesis of short RNA molecules used as primers for DNA polymerase during DNA replication.</text>
</comment>
<dbReference type="SMART" id="SM00493">
    <property type="entry name" value="TOPRIM"/>
    <property type="match status" value="1"/>
</dbReference>
<keyword evidence="10 12" id="KW-0238">DNA-binding</keyword>
<dbReference type="GO" id="GO:0000428">
    <property type="term" value="C:DNA-directed RNA polymerase complex"/>
    <property type="evidence" value="ECO:0007669"/>
    <property type="project" value="UniProtKB-KW"/>
</dbReference>
<dbReference type="InterPro" id="IPR006171">
    <property type="entry name" value="TOPRIM_dom"/>
</dbReference>
<evidence type="ECO:0000256" key="8">
    <source>
        <dbReference type="ARBA" id="ARBA00022833"/>
    </source>
</evidence>
<evidence type="ECO:0000256" key="9">
    <source>
        <dbReference type="ARBA" id="ARBA00022842"/>
    </source>
</evidence>
<dbReference type="CDD" id="cd03364">
    <property type="entry name" value="TOPRIM_DnaG_primases"/>
    <property type="match status" value="1"/>
</dbReference>
<dbReference type="Pfam" id="PF08275">
    <property type="entry name" value="DNAG_N"/>
    <property type="match status" value="1"/>
</dbReference>
<dbReference type="OrthoDB" id="5287443at2"/>
<dbReference type="SUPFAM" id="SSF57783">
    <property type="entry name" value="Zinc beta-ribbon"/>
    <property type="match status" value="1"/>
</dbReference>
<sequence length="584" mass="64929">MAQFTPAFLDLVLERSDLVHLIDARVPLKKKGKDYWACCPFHQEKTPSFSVSADKQIYYCFGCHAHGNAIGFLMEYERLSFPEAVTLLAEDAGLALPEEQGKGPAVDTLKPLHQELERAVALYRQALRDNAEARNYLQTRGVLAAAIERFELGFAPAAAQFLTRNLGKSGEDRRLLAAAGLVSTRDDGTVYDRFRERVIFPIRDGRGRLVGLGGRSMDGREPKYLNSPETPIYHKSRVLYGLHQAREGIRRTGKALLVEGYLDVITLHQAGIDNAVAASGTALGNEQLELIFRAAPEIVLCFDGDSAGEQAAWRAVNLAPEHLRQGRLLRVLFLPQGEDPDSLVRGQGSAAFHALLATARPALDVYLEGLQKRHNIVVEDEKAVFLHHARALLQRLADPILKELYEQRVATLCGLRMARHPSPPLHQEPSRPRQRGQPSLLDRALLLLLQVPQAPAWQQVEAALLPFLFASDPAAKNFAQALDILRDTTHLDTHGLLSRIADPDQAAAWYRLAMTPLESTGTSVDEELRQREISDCVARINRRSRAERALFIGRAADQAGLAALSDSEIAELLRHRWRDDENRS</sequence>